<feature type="domain" description="Transcription regulator TrmB N-terminal" evidence="1">
    <location>
        <begin position="134"/>
        <end position="200"/>
    </location>
</feature>
<dbReference type="PANTHER" id="PTHR34293">
    <property type="entry name" value="HTH-TYPE TRANSCRIPTIONAL REGULATOR TRMBL2"/>
    <property type="match status" value="1"/>
</dbReference>
<dbReference type="PANTHER" id="PTHR34293:SF1">
    <property type="entry name" value="HTH-TYPE TRANSCRIPTIONAL REGULATOR TRMBL2"/>
    <property type="match status" value="1"/>
</dbReference>
<dbReference type="SUPFAM" id="SSF46785">
    <property type="entry name" value="Winged helix' DNA-binding domain"/>
    <property type="match status" value="1"/>
</dbReference>
<evidence type="ECO:0000313" key="2">
    <source>
        <dbReference type="EMBL" id="WEU40630.1"/>
    </source>
</evidence>
<reference evidence="2" key="2">
    <citation type="journal article" date="2022" name="Nat. Microbiol.">
        <title>A closed Candidatus Odinarchaeum chromosome exposes Asgard archaeal viruses.</title>
        <authorList>
            <person name="Tamarit D."/>
            <person name="Caceres E.F."/>
            <person name="Krupovic M."/>
            <person name="Nijland R."/>
            <person name="Eme L."/>
            <person name="Robinson N.P."/>
            <person name="Ettema T.J.G."/>
        </authorList>
    </citation>
    <scope>NUCLEOTIDE SEQUENCE</scope>
    <source>
        <strain evidence="2">LCB_4</strain>
    </source>
</reference>
<dbReference type="AlphaFoldDB" id="A0AAF0IBQ0"/>
<dbReference type="Proteomes" id="UP000186851">
    <property type="component" value="Chromosome"/>
</dbReference>
<evidence type="ECO:0000259" key="1">
    <source>
        <dbReference type="Pfam" id="PF01978"/>
    </source>
</evidence>
<name>A0AAF0IBQ0_ODILC</name>
<sequence length="458" mass="52170">MPKALALIKWDNVMGAVLESKVPADYEINDEEIMRIYMSHTIGNAEAHPVLTMKLGDLSVASKFIKLSKGEQIVIVFFLKENEPAEKFTKILEEISDGIVNRRGSSGFEDYLKEVLETVEAKIKLEEEIPRKILAEYGLSREETEAYLAMVDKGPISVGEIGLYAHVQESQAVEIANRLVKLGLLKTIPGTRRYFQAIPPYTALLKQLGDFREFLASLHSAVPTVLSDQFQLFEEEVNNVKSKISKAFEDQLKMKVFKAFIENMVQNIVGKELDRLKNLFQERVVEALKNIILNVDEHISVSEDTMSALWRRAKSTITFKFTDVWFVTGVEGFKAQISDMLSRAKTRILIVTPELKDLEIGYFTNLKEWVNVRIATSMDYNNSEDRKIYGELVKNPNISIKIYSRKDLWAMDKDREEILIGAVAEQGTPVGIASIVPEHIRMFMPIIEQAWVEARKPF</sequence>
<dbReference type="InterPro" id="IPR002831">
    <property type="entry name" value="Tscrpt_reg_TrmB_N"/>
</dbReference>
<dbReference type="KEGG" id="oyw:OdinLCB4_001480"/>
<evidence type="ECO:0000313" key="3">
    <source>
        <dbReference type="Proteomes" id="UP000186851"/>
    </source>
</evidence>
<organism evidence="2 3">
    <name type="scientific">Odinarchaeota yellowstonii (strain LCB_4)</name>
    <dbReference type="NCBI Taxonomy" id="1841599"/>
    <lineage>
        <taxon>Archaea</taxon>
        <taxon>Promethearchaeati</taxon>
        <taxon>Candidatus Odinarchaeota</taxon>
        <taxon>Candidatus Odinarchaeia</taxon>
        <taxon>Candidatus Odinarchaeales</taxon>
        <taxon>Candidatus Odinarchaeaceae</taxon>
        <taxon>Candidatus Odinarchaeum</taxon>
    </lineage>
</organism>
<accession>A0AAF0IBQ0</accession>
<dbReference type="Gene3D" id="1.10.10.10">
    <property type="entry name" value="Winged helix-like DNA-binding domain superfamily/Winged helix DNA-binding domain"/>
    <property type="match status" value="1"/>
</dbReference>
<dbReference type="InterPro" id="IPR036388">
    <property type="entry name" value="WH-like_DNA-bd_sf"/>
</dbReference>
<reference evidence="2" key="1">
    <citation type="journal article" date="2017" name="Nature">
        <title>Asgard archaea illuminate the origin of eukaryotic cellular complexity.</title>
        <authorList>
            <person name="Zaremba-Niedzwiedzka K."/>
            <person name="Caceres E.F."/>
            <person name="Saw J.H."/>
            <person name="Backstrom D."/>
            <person name="Juzokaite L."/>
            <person name="Vancaester E."/>
            <person name="Seitz K.W."/>
            <person name="Anantharaman K."/>
            <person name="Starnawski P."/>
            <person name="Kjeldsen K.U."/>
            <person name="Scott M.B."/>
            <person name="Nunoura T."/>
            <person name="Banfield J.F."/>
            <person name="Schramm A."/>
            <person name="Baker B.J."/>
            <person name="Spang A."/>
            <person name="Ettema T.J.G."/>
        </authorList>
    </citation>
    <scope>NUCLEOTIDE SEQUENCE</scope>
    <source>
        <strain evidence="2">LCB_4</strain>
    </source>
</reference>
<dbReference type="InterPro" id="IPR036390">
    <property type="entry name" value="WH_DNA-bd_sf"/>
</dbReference>
<dbReference type="InterPro" id="IPR051797">
    <property type="entry name" value="TrmB-like"/>
</dbReference>
<gene>
    <name evidence="2" type="ORF">OdinLCB4_001480</name>
</gene>
<proteinExistence type="predicted"/>
<protein>
    <recommendedName>
        <fullName evidence="1">Transcription regulator TrmB N-terminal domain-containing protein</fullName>
    </recommendedName>
</protein>
<dbReference type="Pfam" id="PF01978">
    <property type="entry name" value="TrmB"/>
    <property type="match status" value="1"/>
</dbReference>
<dbReference type="EMBL" id="CP091871">
    <property type="protein sequence ID" value="WEU40630.1"/>
    <property type="molecule type" value="Genomic_DNA"/>
</dbReference>